<evidence type="ECO:0000313" key="2">
    <source>
        <dbReference type="EMBL" id="SHN32955.1"/>
    </source>
</evidence>
<sequence>MKIDQIRYILIGGLVAGALDITFAISFAAFNGTPPLQLLRIVASGAFGKAALNGGLPMAAFGLVAHFVLSLGWAGVYLLLVQLKPPLVRHAVIYGILFGIVVFFAMRLVVLPASAFPFPVRFKPLATALDLMSHMFLFGVPIALATRKAVKLHAT</sequence>
<feature type="transmembrane region" description="Helical" evidence="1">
    <location>
        <begin position="92"/>
        <end position="113"/>
    </location>
</feature>
<keyword evidence="3" id="KW-1185">Reference proteome</keyword>
<dbReference type="Proteomes" id="UP000184339">
    <property type="component" value="Unassembled WGS sequence"/>
</dbReference>
<dbReference type="STRING" id="551987.SAMN05192549_107350"/>
<reference evidence="3" key="1">
    <citation type="submission" date="2016-11" db="EMBL/GenBank/DDBJ databases">
        <authorList>
            <person name="Varghese N."/>
            <person name="Submissions S."/>
        </authorList>
    </citation>
    <scope>NUCLEOTIDE SEQUENCE [LARGE SCALE GENOMIC DNA]</scope>
    <source>
        <strain evidence="3">Sac-22</strain>
    </source>
</reference>
<feature type="transmembrane region" description="Helical" evidence="1">
    <location>
        <begin position="7"/>
        <end position="30"/>
    </location>
</feature>
<evidence type="ECO:0000313" key="3">
    <source>
        <dbReference type="Proteomes" id="UP000184339"/>
    </source>
</evidence>
<keyword evidence="1" id="KW-0812">Transmembrane</keyword>
<gene>
    <name evidence="2" type="ORF">SAMN05192549_107350</name>
</gene>
<accession>A0A1M7QNK3</accession>
<organism evidence="2 3">
    <name type="scientific">Duganella sacchari</name>
    <dbReference type="NCBI Taxonomy" id="551987"/>
    <lineage>
        <taxon>Bacteria</taxon>
        <taxon>Pseudomonadati</taxon>
        <taxon>Pseudomonadota</taxon>
        <taxon>Betaproteobacteria</taxon>
        <taxon>Burkholderiales</taxon>
        <taxon>Oxalobacteraceae</taxon>
        <taxon>Telluria group</taxon>
        <taxon>Duganella</taxon>
    </lineage>
</organism>
<protein>
    <recommendedName>
        <fullName evidence="4">DUF1440 domain-containing protein</fullName>
    </recommendedName>
</protein>
<keyword evidence="1" id="KW-0472">Membrane</keyword>
<feature type="transmembrane region" description="Helical" evidence="1">
    <location>
        <begin position="125"/>
        <end position="145"/>
    </location>
</feature>
<keyword evidence="1" id="KW-1133">Transmembrane helix</keyword>
<name>A0A1M7QNK3_9BURK</name>
<dbReference type="EMBL" id="FRCX01000007">
    <property type="protein sequence ID" value="SHN32955.1"/>
    <property type="molecule type" value="Genomic_DNA"/>
</dbReference>
<dbReference type="AlphaFoldDB" id="A0A1M7QNK3"/>
<proteinExistence type="predicted"/>
<evidence type="ECO:0000256" key="1">
    <source>
        <dbReference type="SAM" id="Phobius"/>
    </source>
</evidence>
<evidence type="ECO:0008006" key="4">
    <source>
        <dbReference type="Google" id="ProtNLM"/>
    </source>
</evidence>
<feature type="transmembrane region" description="Helical" evidence="1">
    <location>
        <begin position="58"/>
        <end position="80"/>
    </location>
</feature>